<feature type="DNA-binding region" description="H-T-H motif" evidence="2">
    <location>
        <begin position="41"/>
        <end position="60"/>
    </location>
</feature>
<dbReference type="Gene3D" id="1.10.357.10">
    <property type="entry name" value="Tetracycline Repressor, domain 2"/>
    <property type="match status" value="1"/>
</dbReference>
<feature type="domain" description="HTH tetR-type" evidence="3">
    <location>
        <begin position="18"/>
        <end position="78"/>
    </location>
</feature>
<dbReference type="Pfam" id="PF00440">
    <property type="entry name" value="TetR_N"/>
    <property type="match status" value="1"/>
</dbReference>
<gene>
    <name evidence="4" type="ORF">GCM10023323_54830</name>
</gene>
<dbReference type="PANTHER" id="PTHR30328">
    <property type="entry name" value="TRANSCRIPTIONAL REPRESSOR"/>
    <property type="match status" value="1"/>
</dbReference>
<sequence>MTSVDEPARAATRTRDAARTRAEILDVATREFARAGYDGARVDEIAARTRTTKRMIYYYFGGKEQLFTAVLERAYGVIREAEQQLDVEHLDPVAAIRRLAEVTFDHHERHPDFIRLVSIENIHDAEHIASSEMLASIGSPALDVIRRILEDGQRSGLFTAGVDAVDLHAMISSFCFFRVANRHTFGALFGRDLVAPDQREHYRAMLGDMVIAYLTAERAAD</sequence>
<name>A0ABP9TC55_9ACTN</name>
<keyword evidence="1 2" id="KW-0238">DNA-binding</keyword>
<proteinExistence type="predicted"/>
<dbReference type="InterPro" id="IPR036271">
    <property type="entry name" value="Tet_transcr_reg_TetR-rel_C_sf"/>
</dbReference>
<evidence type="ECO:0000259" key="3">
    <source>
        <dbReference type="PROSITE" id="PS50977"/>
    </source>
</evidence>
<organism evidence="4 5">
    <name type="scientific">Streptomyces thinghirensis</name>
    <dbReference type="NCBI Taxonomy" id="551547"/>
    <lineage>
        <taxon>Bacteria</taxon>
        <taxon>Bacillati</taxon>
        <taxon>Actinomycetota</taxon>
        <taxon>Actinomycetes</taxon>
        <taxon>Kitasatosporales</taxon>
        <taxon>Streptomycetaceae</taxon>
        <taxon>Streptomyces</taxon>
    </lineage>
</organism>
<accession>A0ABP9TC55</accession>
<evidence type="ECO:0000313" key="5">
    <source>
        <dbReference type="Proteomes" id="UP001499878"/>
    </source>
</evidence>
<evidence type="ECO:0000256" key="1">
    <source>
        <dbReference type="ARBA" id="ARBA00023125"/>
    </source>
</evidence>
<dbReference type="InterPro" id="IPR050109">
    <property type="entry name" value="HTH-type_TetR-like_transc_reg"/>
</dbReference>
<comment type="caution">
    <text evidence="4">The sequence shown here is derived from an EMBL/GenBank/DDBJ whole genome shotgun (WGS) entry which is preliminary data.</text>
</comment>
<evidence type="ECO:0000313" key="4">
    <source>
        <dbReference type="EMBL" id="GAA5213517.1"/>
    </source>
</evidence>
<dbReference type="PROSITE" id="PS50977">
    <property type="entry name" value="HTH_TETR_2"/>
    <property type="match status" value="1"/>
</dbReference>
<reference evidence="5" key="1">
    <citation type="journal article" date="2019" name="Int. J. Syst. Evol. Microbiol.">
        <title>The Global Catalogue of Microorganisms (GCM) 10K type strain sequencing project: providing services to taxonomists for standard genome sequencing and annotation.</title>
        <authorList>
            <consortium name="The Broad Institute Genomics Platform"/>
            <consortium name="The Broad Institute Genome Sequencing Center for Infectious Disease"/>
            <person name="Wu L."/>
            <person name="Ma J."/>
        </authorList>
    </citation>
    <scope>NUCLEOTIDE SEQUENCE [LARGE SCALE GENOMIC DNA]</scope>
    <source>
        <strain evidence="5">JCM 18306</strain>
    </source>
</reference>
<dbReference type="SUPFAM" id="SSF48498">
    <property type="entry name" value="Tetracyclin repressor-like, C-terminal domain"/>
    <property type="match status" value="1"/>
</dbReference>
<dbReference type="InterPro" id="IPR009057">
    <property type="entry name" value="Homeodomain-like_sf"/>
</dbReference>
<dbReference type="InterPro" id="IPR001647">
    <property type="entry name" value="HTH_TetR"/>
</dbReference>
<dbReference type="PRINTS" id="PR00455">
    <property type="entry name" value="HTHTETR"/>
</dbReference>
<dbReference type="SUPFAM" id="SSF46689">
    <property type="entry name" value="Homeodomain-like"/>
    <property type="match status" value="1"/>
</dbReference>
<dbReference type="PANTHER" id="PTHR30328:SF54">
    <property type="entry name" value="HTH-TYPE TRANSCRIPTIONAL REPRESSOR SCO4008"/>
    <property type="match status" value="1"/>
</dbReference>
<dbReference type="RefSeq" id="WP_345634895.1">
    <property type="nucleotide sequence ID" value="NZ_BAABJR010000015.1"/>
</dbReference>
<dbReference type="Proteomes" id="UP001499878">
    <property type="component" value="Unassembled WGS sequence"/>
</dbReference>
<protein>
    <submittedName>
        <fullName evidence="4">TetR/AcrR family transcriptional regulator</fullName>
    </submittedName>
</protein>
<keyword evidence="5" id="KW-1185">Reference proteome</keyword>
<dbReference type="Pfam" id="PF17938">
    <property type="entry name" value="TetR_C_29"/>
    <property type="match status" value="1"/>
</dbReference>
<dbReference type="InterPro" id="IPR041474">
    <property type="entry name" value="NicS_C"/>
</dbReference>
<evidence type="ECO:0000256" key="2">
    <source>
        <dbReference type="PROSITE-ProRule" id="PRU00335"/>
    </source>
</evidence>
<dbReference type="EMBL" id="BAABJR010000015">
    <property type="protein sequence ID" value="GAA5213517.1"/>
    <property type="molecule type" value="Genomic_DNA"/>
</dbReference>